<dbReference type="Proteomes" id="UP000775547">
    <property type="component" value="Unassembled WGS sequence"/>
</dbReference>
<name>A0A9P7K7Y4_9AGAR</name>
<keyword evidence="3" id="KW-1185">Reference proteome</keyword>
<feature type="compositionally biased region" description="Pro residues" evidence="1">
    <location>
        <begin position="38"/>
        <end position="49"/>
    </location>
</feature>
<proteinExistence type="predicted"/>
<dbReference type="EMBL" id="JABCKV010000703">
    <property type="protein sequence ID" value="KAG5640468.1"/>
    <property type="molecule type" value="Genomic_DNA"/>
</dbReference>
<gene>
    <name evidence="2" type="ORF">DXG03_008550</name>
</gene>
<organism evidence="2 3">
    <name type="scientific">Asterophora parasitica</name>
    <dbReference type="NCBI Taxonomy" id="117018"/>
    <lineage>
        <taxon>Eukaryota</taxon>
        <taxon>Fungi</taxon>
        <taxon>Dikarya</taxon>
        <taxon>Basidiomycota</taxon>
        <taxon>Agaricomycotina</taxon>
        <taxon>Agaricomycetes</taxon>
        <taxon>Agaricomycetidae</taxon>
        <taxon>Agaricales</taxon>
        <taxon>Tricholomatineae</taxon>
        <taxon>Lyophyllaceae</taxon>
        <taxon>Asterophora</taxon>
    </lineage>
</organism>
<evidence type="ECO:0000313" key="2">
    <source>
        <dbReference type="EMBL" id="KAG5640468.1"/>
    </source>
</evidence>
<reference evidence="2" key="2">
    <citation type="submission" date="2021-10" db="EMBL/GenBank/DDBJ databases">
        <title>Phylogenomics reveals ancestral predisposition of the termite-cultivated fungus Termitomyces towards a domesticated lifestyle.</title>
        <authorList>
            <person name="Auxier B."/>
            <person name="Grum-Grzhimaylo A."/>
            <person name="Cardenas M.E."/>
            <person name="Lodge J.D."/>
            <person name="Laessoe T."/>
            <person name="Pedersen O."/>
            <person name="Smith M.E."/>
            <person name="Kuyper T.W."/>
            <person name="Franco-Molano E.A."/>
            <person name="Baroni T.J."/>
            <person name="Aanen D.K."/>
        </authorList>
    </citation>
    <scope>NUCLEOTIDE SEQUENCE</scope>
    <source>
        <strain evidence="2">AP01</strain>
        <tissue evidence="2">Mycelium</tissue>
    </source>
</reference>
<evidence type="ECO:0000313" key="3">
    <source>
        <dbReference type="Proteomes" id="UP000775547"/>
    </source>
</evidence>
<feature type="compositionally biased region" description="Low complexity" evidence="1">
    <location>
        <begin position="59"/>
        <end position="68"/>
    </location>
</feature>
<feature type="region of interest" description="Disordered" evidence="1">
    <location>
        <begin position="23"/>
        <end position="87"/>
    </location>
</feature>
<comment type="caution">
    <text evidence="2">The sequence shown here is derived from an EMBL/GenBank/DDBJ whole genome shotgun (WGS) entry which is preliminary data.</text>
</comment>
<protein>
    <submittedName>
        <fullName evidence="2">Uncharacterized protein</fullName>
    </submittedName>
</protein>
<feature type="compositionally biased region" description="Pro residues" evidence="1">
    <location>
        <begin position="69"/>
        <end position="81"/>
    </location>
</feature>
<sequence length="365" mass="39523">MSKFNICSASFTNMFSDVEDTFTVSQSPDASGATLTPSSPPSKSPPAPSHPFSVSVSETPAPTTLTTPSKPPPRPTAPPPSKSEADEIESAAHNLLDALAGLHAALAEIDDICVDMQYMCNTAKEGTELDEVWVTSTPTKMKTKTTKETRNTKNTKKSATAPLLWPLLDPRSPHPTHASYAAFAHLHLAKPALSRRNIEKDDVFPKLTSIVCVQAALSDHCQLVQTLSVWQDARVTVAVRDLPWVVVDEKEEEEGEEKKKEEAPGNVAVVQDSLVLITSPIATIEPQSSPTTTKLVPSQVVAHPAHALVDVEYSARAHVDIEYSARARVDADQDVEVDSAWSQDVGVEEAKAAYKEDKEKLYTPV</sequence>
<reference evidence="2" key="1">
    <citation type="submission" date="2020-07" db="EMBL/GenBank/DDBJ databases">
        <authorList>
            <person name="Nieuwenhuis M."/>
            <person name="Van De Peppel L.J.J."/>
        </authorList>
    </citation>
    <scope>NUCLEOTIDE SEQUENCE</scope>
    <source>
        <strain evidence="2">AP01</strain>
        <tissue evidence="2">Mycelium</tissue>
    </source>
</reference>
<accession>A0A9P7K7Y4</accession>
<evidence type="ECO:0000256" key="1">
    <source>
        <dbReference type="SAM" id="MobiDB-lite"/>
    </source>
</evidence>
<feature type="compositionally biased region" description="Polar residues" evidence="1">
    <location>
        <begin position="23"/>
        <end position="36"/>
    </location>
</feature>
<dbReference type="AlphaFoldDB" id="A0A9P7K7Y4"/>